<dbReference type="Gene3D" id="3.60.110.10">
    <property type="entry name" value="Carbon-nitrogen hydrolase"/>
    <property type="match status" value="1"/>
</dbReference>
<evidence type="ECO:0000256" key="5">
    <source>
        <dbReference type="ARBA" id="ARBA00022692"/>
    </source>
</evidence>
<dbReference type="Proteomes" id="UP000193224">
    <property type="component" value="Unassembled WGS sequence"/>
</dbReference>
<comment type="catalytic activity">
    <reaction evidence="9">
        <text>N-terminal S-1,2-diacyl-sn-glyceryl-L-cysteinyl-[lipoprotein] + a glycerophospholipid = N-acyl-S-1,2-diacyl-sn-glyceryl-L-cysteinyl-[lipoprotein] + a 2-acyl-sn-glycero-3-phospholipid + H(+)</text>
        <dbReference type="Rhea" id="RHEA:48228"/>
        <dbReference type="Rhea" id="RHEA-COMP:14681"/>
        <dbReference type="Rhea" id="RHEA-COMP:14684"/>
        <dbReference type="ChEBI" id="CHEBI:15378"/>
        <dbReference type="ChEBI" id="CHEBI:136912"/>
        <dbReference type="ChEBI" id="CHEBI:140656"/>
        <dbReference type="ChEBI" id="CHEBI:140657"/>
        <dbReference type="ChEBI" id="CHEBI:140660"/>
        <dbReference type="EC" id="2.3.1.269"/>
    </reaction>
</comment>
<name>A0A1X7BSW1_9RHOB</name>
<dbReference type="EMBL" id="FWXB01000009">
    <property type="protein sequence ID" value="SMC12693.1"/>
    <property type="molecule type" value="Genomic_DNA"/>
</dbReference>
<dbReference type="CDD" id="cd07571">
    <property type="entry name" value="ALP_N-acyl_transferase"/>
    <property type="match status" value="1"/>
</dbReference>
<evidence type="ECO:0000256" key="8">
    <source>
        <dbReference type="ARBA" id="ARBA00023315"/>
    </source>
</evidence>
<dbReference type="PANTHER" id="PTHR38686">
    <property type="entry name" value="APOLIPOPROTEIN N-ACYLTRANSFERASE"/>
    <property type="match status" value="1"/>
</dbReference>
<evidence type="ECO:0000256" key="9">
    <source>
        <dbReference type="HAMAP-Rule" id="MF_01148"/>
    </source>
</evidence>
<feature type="domain" description="CN hydrolase" evidence="10">
    <location>
        <begin position="230"/>
        <end position="469"/>
    </location>
</feature>
<dbReference type="InterPro" id="IPR036526">
    <property type="entry name" value="C-N_Hydrolase_sf"/>
</dbReference>
<evidence type="ECO:0000256" key="7">
    <source>
        <dbReference type="ARBA" id="ARBA00023136"/>
    </source>
</evidence>
<dbReference type="UniPathway" id="UPA00666"/>
<keyword evidence="8 9" id="KW-0012">Acyltransferase</keyword>
<dbReference type="HAMAP" id="MF_01148">
    <property type="entry name" value="Lnt"/>
    <property type="match status" value="1"/>
</dbReference>
<keyword evidence="11" id="KW-0449">Lipoprotein</keyword>
<comment type="similarity">
    <text evidence="2 9">Belongs to the CN hydrolase family. Apolipoprotein N-acyltransferase subfamily.</text>
</comment>
<evidence type="ECO:0000256" key="3">
    <source>
        <dbReference type="ARBA" id="ARBA00022475"/>
    </source>
</evidence>
<evidence type="ECO:0000256" key="1">
    <source>
        <dbReference type="ARBA" id="ARBA00004651"/>
    </source>
</evidence>
<feature type="transmembrane region" description="Helical" evidence="9">
    <location>
        <begin position="41"/>
        <end position="59"/>
    </location>
</feature>
<feature type="transmembrane region" description="Helical" evidence="9">
    <location>
        <begin position="123"/>
        <end position="146"/>
    </location>
</feature>
<dbReference type="EC" id="2.3.1.269" evidence="9"/>
<dbReference type="InterPro" id="IPR003010">
    <property type="entry name" value="C-N_Hydrolase"/>
</dbReference>
<dbReference type="GO" id="GO:0042158">
    <property type="term" value="P:lipoprotein biosynthetic process"/>
    <property type="evidence" value="ECO:0007669"/>
    <property type="project" value="UniProtKB-UniRule"/>
</dbReference>
<feature type="transmembrane region" description="Helical" evidence="9">
    <location>
        <begin position="18"/>
        <end position="35"/>
    </location>
</feature>
<dbReference type="GO" id="GO:0005886">
    <property type="term" value="C:plasma membrane"/>
    <property type="evidence" value="ECO:0007669"/>
    <property type="project" value="UniProtKB-SubCell"/>
</dbReference>
<keyword evidence="4 9" id="KW-0808">Transferase</keyword>
<comment type="pathway">
    <text evidence="9">Protein modification; lipoprotein biosynthesis (N-acyl transfer).</text>
</comment>
<evidence type="ECO:0000256" key="2">
    <source>
        <dbReference type="ARBA" id="ARBA00010065"/>
    </source>
</evidence>
<feature type="transmembrane region" description="Helical" evidence="9">
    <location>
        <begin position="97"/>
        <end position="116"/>
    </location>
</feature>
<dbReference type="Pfam" id="PF00795">
    <property type="entry name" value="CN_hydrolase"/>
    <property type="match status" value="1"/>
</dbReference>
<feature type="transmembrane region" description="Helical" evidence="9">
    <location>
        <begin position="199"/>
        <end position="219"/>
    </location>
</feature>
<dbReference type="RefSeq" id="WP_139836389.1">
    <property type="nucleotide sequence ID" value="NZ_FWXB01000009.1"/>
</dbReference>
<feature type="transmembrane region" description="Helical" evidence="9">
    <location>
        <begin position="475"/>
        <end position="497"/>
    </location>
</feature>
<dbReference type="PROSITE" id="PS50263">
    <property type="entry name" value="CN_HYDROLASE"/>
    <property type="match status" value="1"/>
</dbReference>
<dbReference type="InterPro" id="IPR004563">
    <property type="entry name" value="Apolipo_AcylTrfase"/>
</dbReference>
<sequence length="506" mass="54039">MTDMAQPGFASRVNGLRGVYRISIWLGLGALAALGQAPWGLWPLTIAALALIIALFRQAPDMRRALLMGWVAGTGYFMLALSWIVEPFLVDVARHGWMAPFALIGLSAYLAFYWAAGFAVARALGGGSVALIVAFTVGESLRGYLFTGFPWAQIGHVWIDTPMLQWAAFAGPLGLIAVTWAAATALWHLVARRQVIGGGVLAGIAALYLTGALIAPATATATDAPKVRLVQPNAPQHEKWDPAMIPIFFDRQLEFSAAGDTRPDLIVWPETSIPVLLNNAEPALEAISDAAGEVPVVAGLQRLDGSQIYNSLVALGADGTVTSLYDKHHLVPFGEFVPFGNFMARFGIAGIAAQDGHGFSAGPRGRVIELGDIGKALPLICYESVFARDLRAAPERADFILLITNDAWFGKISGPYQHLAQARLRSVEQGLPMIRAANTGISAMIDPAGRITHSLPLGQAGWIDAPLPLPRPPTLYARIGDLPVLAVLLLILGGTVLRNRAQRPPR</sequence>
<keyword evidence="6 9" id="KW-1133">Transmembrane helix</keyword>
<keyword evidence="12" id="KW-1185">Reference proteome</keyword>
<dbReference type="NCBIfam" id="TIGR00546">
    <property type="entry name" value="lnt"/>
    <property type="match status" value="1"/>
</dbReference>
<feature type="transmembrane region" description="Helical" evidence="9">
    <location>
        <begin position="66"/>
        <end position="85"/>
    </location>
</feature>
<dbReference type="SUPFAM" id="SSF56317">
    <property type="entry name" value="Carbon-nitrogen hydrolase"/>
    <property type="match status" value="1"/>
</dbReference>
<dbReference type="AlphaFoldDB" id="A0A1X7BSW1"/>
<evidence type="ECO:0000256" key="4">
    <source>
        <dbReference type="ARBA" id="ARBA00022679"/>
    </source>
</evidence>
<dbReference type="GO" id="GO:0016410">
    <property type="term" value="F:N-acyltransferase activity"/>
    <property type="evidence" value="ECO:0007669"/>
    <property type="project" value="UniProtKB-UniRule"/>
</dbReference>
<evidence type="ECO:0000313" key="11">
    <source>
        <dbReference type="EMBL" id="SMC12693.1"/>
    </source>
</evidence>
<proteinExistence type="inferred from homology"/>
<keyword evidence="3 9" id="KW-1003">Cell membrane</keyword>
<keyword evidence="5 9" id="KW-0812">Transmembrane</keyword>
<comment type="subcellular location">
    <subcellularLocation>
        <location evidence="1 9">Cell membrane</location>
        <topology evidence="1 9">Multi-pass membrane protein</topology>
    </subcellularLocation>
</comment>
<evidence type="ECO:0000259" key="10">
    <source>
        <dbReference type="PROSITE" id="PS50263"/>
    </source>
</evidence>
<dbReference type="Pfam" id="PF20154">
    <property type="entry name" value="LNT_N"/>
    <property type="match status" value="1"/>
</dbReference>
<keyword evidence="7 9" id="KW-0472">Membrane</keyword>
<protein>
    <recommendedName>
        <fullName evidence="9">Apolipoprotein N-acyltransferase</fullName>
        <shortName evidence="9">ALP N-acyltransferase</shortName>
        <ecNumber evidence="9">2.3.1.269</ecNumber>
    </recommendedName>
</protein>
<dbReference type="PANTHER" id="PTHR38686:SF1">
    <property type="entry name" value="APOLIPOPROTEIN N-ACYLTRANSFERASE"/>
    <property type="match status" value="1"/>
</dbReference>
<reference evidence="11 12" key="1">
    <citation type="submission" date="2017-03" db="EMBL/GenBank/DDBJ databases">
        <authorList>
            <person name="Afonso C.L."/>
            <person name="Miller P.J."/>
            <person name="Scott M.A."/>
            <person name="Spackman E."/>
            <person name="Goraichik I."/>
            <person name="Dimitrov K.M."/>
            <person name="Suarez D.L."/>
            <person name="Swayne D.E."/>
        </authorList>
    </citation>
    <scope>NUCLEOTIDE SEQUENCE [LARGE SCALE GENOMIC DNA]</scope>
    <source>
        <strain evidence="11 12">CECT 7745</strain>
    </source>
</reference>
<accession>A0A1X7BSW1</accession>
<evidence type="ECO:0000313" key="12">
    <source>
        <dbReference type="Proteomes" id="UP000193224"/>
    </source>
</evidence>
<gene>
    <name evidence="9 11" type="primary">lnt</name>
    <name evidence="11" type="ORF">ROA7745_02522</name>
</gene>
<dbReference type="OrthoDB" id="9804277at2"/>
<evidence type="ECO:0000256" key="6">
    <source>
        <dbReference type="ARBA" id="ARBA00022989"/>
    </source>
</evidence>
<dbReference type="InterPro" id="IPR045378">
    <property type="entry name" value="LNT_N"/>
</dbReference>
<comment type="function">
    <text evidence="9">Catalyzes the phospholipid dependent N-acylation of the N-terminal cysteine of apolipoprotein, the last step in lipoprotein maturation.</text>
</comment>
<organism evidence="11 12">
    <name type="scientific">Roseovarius aestuarii</name>
    <dbReference type="NCBI Taxonomy" id="475083"/>
    <lineage>
        <taxon>Bacteria</taxon>
        <taxon>Pseudomonadati</taxon>
        <taxon>Pseudomonadota</taxon>
        <taxon>Alphaproteobacteria</taxon>
        <taxon>Rhodobacterales</taxon>
        <taxon>Roseobacteraceae</taxon>
        <taxon>Roseovarius</taxon>
    </lineage>
</organism>
<feature type="transmembrane region" description="Helical" evidence="9">
    <location>
        <begin position="166"/>
        <end position="187"/>
    </location>
</feature>